<feature type="transmembrane region" description="Helical" evidence="1">
    <location>
        <begin position="313"/>
        <end position="334"/>
    </location>
</feature>
<organism evidence="2 3">
    <name type="scientific">Thermoflexus hugenholtzii JAD2</name>
    <dbReference type="NCBI Taxonomy" id="877466"/>
    <lineage>
        <taxon>Bacteria</taxon>
        <taxon>Bacillati</taxon>
        <taxon>Chloroflexota</taxon>
        <taxon>Thermoflexia</taxon>
        <taxon>Thermoflexales</taxon>
        <taxon>Thermoflexaceae</taxon>
        <taxon>Thermoflexus</taxon>
    </lineage>
</organism>
<reference evidence="3" key="1">
    <citation type="submission" date="2017-06" db="EMBL/GenBank/DDBJ databases">
        <authorList>
            <person name="Varghese N."/>
            <person name="Submissions S."/>
        </authorList>
    </citation>
    <scope>NUCLEOTIDE SEQUENCE [LARGE SCALE GENOMIC DNA]</scope>
    <source>
        <strain evidence="3">JAD2</strain>
    </source>
</reference>
<gene>
    <name evidence="2" type="ORF">SAMN02746019_00023400</name>
</gene>
<name>A0A212Q015_9CHLR</name>
<proteinExistence type="predicted"/>
<protein>
    <submittedName>
        <fullName evidence="2">Chlor_Arch_YYY domain-containing protein</fullName>
    </submittedName>
</protein>
<feature type="transmembrane region" description="Helical" evidence="1">
    <location>
        <begin position="149"/>
        <end position="168"/>
    </location>
</feature>
<feature type="transmembrane region" description="Helical" evidence="1">
    <location>
        <begin position="57"/>
        <end position="79"/>
    </location>
</feature>
<dbReference type="PANTHER" id="PTHR10790">
    <property type="entry name" value="TPR-DOMAIN CONTAINING PROTEIN"/>
    <property type="match status" value="1"/>
</dbReference>
<feature type="transmembrane region" description="Helical" evidence="1">
    <location>
        <begin position="411"/>
        <end position="432"/>
    </location>
</feature>
<accession>A0A212Q015</accession>
<feature type="transmembrane region" description="Helical" evidence="1">
    <location>
        <begin position="381"/>
        <end position="399"/>
    </location>
</feature>
<feature type="transmembrane region" description="Helical" evidence="1">
    <location>
        <begin position="6"/>
        <end position="26"/>
    </location>
</feature>
<keyword evidence="1" id="KW-1133">Transmembrane helix</keyword>
<dbReference type="InterPro" id="IPR018746">
    <property type="entry name" value="DUF2298"/>
</dbReference>
<keyword evidence="3" id="KW-1185">Reference proteome</keyword>
<dbReference type="RefSeq" id="WP_088570108.1">
    <property type="nucleotide sequence ID" value="NZ_FYEK01000003.1"/>
</dbReference>
<feature type="transmembrane region" description="Helical" evidence="1">
    <location>
        <begin position="99"/>
        <end position="118"/>
    </location>
</feature>
<feature type="transmembrane region" description="Helical" evidence="1">
    <location>
        <begin position="33"/>
        <end position="51"/>
    </location>
</feature>
<dbReference type="Pfam" id="PF10060">
    <property type="entry name" value="DUF2298"/>
    <property type="match status" value="1"/>
</dbReference>
<dbReference type="Proteomes" id="UP000197025">
    <property type="component" value="Unassembled WGS sequence"/>
</dbReference>
<evidence type="ECO:0000313" key="3">
    <source>
        <dbReference type="Proteomes" id="UP000197025"/>
    </source>
</evidence>
<sequence length="820" mass="91566">MFSALLWWFLLTLIALAAWPLTFLVFRPLPDRGLAFARPLGLLLMGFLWWWGGSLGLLPPSAGGALTVGGLILALGLWLAGRAGESPWGWLRTRLGQVLFYELLFALAFAGWTLFRAYNPEITYTEKPMELAFLNAVVRAERFPPHDPWLSGFAISYYYFGYILLGLLTELSGLPARIAFNLGVSSWFALTLLAAAGVGWNLWALYRPGRPRMAGAVALLAAFWVGLAGNGEAILDLAHSCGWIRDPGFWAWLDIPELNTSPPARPWPACWPPLERPWVWWRASRVVRDYTPEGEHQEVIDEFPQFSFLLGDLHPHVLALPFNLMAVALALALFRAGERFPGFQPDRPVKPLLRFLETHGPPFWILPVAFGGLAFLNTWDFPIYTGLGLAAWGLGAWRAGRSPFAWLREIAGLGIGILVLGWAFYFPFYLGFRSQAGGLLPNFHNGTRLPQFMVMFGFQVVGIVAGLLAQAWRAARERQGSLRRWAAGVLSGALGLGGIPVALWVGLYFVLREIVARQNLPLPVDLSALEPWVWGRLWDGTVTVDGRSLPGSGPWVPMLLAGMAIGAAQLWRRANREGEDFIPLLIVFGAALAWAVEFVYIRDFFGTRMNTVFKLYYQVWVLWSLALAWVMGALWERGGRAGPALAIGFASMIALAALYPILMIPVKAEFFSRPPTLDGYAHLAQSAPDDLAAIEWLNAHVPGTPVILEAPGWEGISFQPEIGRFAAHTGLPTVLGWGGHEHQWRGSYAEIARREPDLRILWRSPDLEETRALLEKYRVVYVIVGQTERRLFSPSVLRKFELLMDPVFRHGETVIYRRRE</sequence>
<feature type="transmembrane region" description="Helical" evidence="1">
    <location>
        <begin position="641"/>
        <end position="664"/>
    </location>
</feature>
<evidence type="ECO:0000256" key="1">
    <source>
        <dbReference type="SAM" id="Phobius"/>
    </source>
</evidence>
<feature type="transmembrane region" description="Helical" evidence="1">
    <location>
        <begin position="581"/>
        <end position="601"/>
    </location>
</feature>
<feature type="transmembrane region" description="Helical" evidence="1">
    <location>
        <begin position="452"/>
        <end position="473"/>
    </location>
</feature>
<evidence type="ECO:0000313" key="2">
    <source>
        <dbReference type="EMBL" id="SNB52554.1"/>
    </source>
</evidence>
<dbReference type="PANTHER" id="PTHR10790:SF51">
    <property type="entry name" value="TETRATRICOPEPTIDE REPEAT PROTEIN"/>
    <property type="match status" value="1"/>
</dbReference>
<feature type="transmembrane region" description="Helical" evidence="1">
    <location>
        <begin position="613"/>
        <end position="635"/>
    </location>
</feature>
<dbReference type="OrthoDB" id="134460at2"/>
<dbReference type="AlphaFoldDB" id="A0A212Q015"/>
<dbReference type="InParanoid" id="A0A212Q015"/>
<keyword evidence="1" id="KW-0812">Transmembrane</keyword>
<feature type="transmembrane region" description="Helical" evidence="1">
    <location>
        <begin position="485"/>
        <end position="511"/>
    </location>
</feature>
<dbReference type="EMBL" id="FYEK01000003">
    <property type="protein sequence ID" value="SNB52554.1"/>
    <property type="molecule type" value="Genomic_DNA"/>
</dbReference>
<feature type="transmembrane region" description="Helical" evidence="1">
    <location>
        <begin position="180"/>
        <end position="203"/>
    </location>
</feature>
<keyword evidence="1" id="KW-0472">Membrane</keyword>